<feature type="signal peptide" evidence="1">
    <location>
        <begin position="1"/>
        <end position="19"/>
    </location>
</feature>
<feature type="chain" id="PRO_5047209118" description="MG2 domain protein" evidence="1">
    <location>
        <begin position="20"/>
        <end position="887"/>
    </location>
</feature>
<keyword evidence="3" id="KW-1185">Reference proteome</keyword>
<evidence type="ECO:0000313" key="3">
    <source>
        <dbReference type="Proteomes" id="UP000533637"/>
    </source>
</evidence>
<dbReference type="EMBL" id="JACHOC010000001">
    <property type="protein sequence ID" value="MBB4620668.1"/>
    <property type="molecule type" value="Genomic_DNA"/>
</dbReference>
<evidence type="ECO:0000313" key="2">
    <source>
        <dbReference type="EMBL" id="MBB4620668.1"/>
    </source>
</evidence>
<proteinExistence type="predicted"/>
<evidence type="ECO:0000256" key="1">
    <source>
        <dbReference type="SAM" id="SignalP"/>
    </source>
</evidence>
<dbReference type="RefSeq" id="WP_229800975.1">
    <property type="nucleotide sequence ID" value="NZ_BMPB01000004.1"/>
</dbReference>
<sequence length="887" mass="101057">MKKAVYLILYTLTTFTSVAQNNLSPDTIRNRLWQQSSLFPNEKIHVHTDRSVYAGSDTIWFRAYLVNAVNNQPETTSRYIYSELINPFGNVVSRVKIREDKDSLFYGYLPLEEDIPAGEYIIRAYTRYMTNSGEEYFFRKPIHIVSPFSHSLTTTVTFEGKPQQNQIKGLIGLTNTLTKEEISMENVSIYDENGKIEYWTEGKQSRFKISPDKYKHKVIKLEAANFQQFLPVSLPANDYHVDFLPEGGNLPAGVSSTMAFKALNTYGLSEDITGTVKDEAGKEICSFQTLHAGMGRFSWIPETGKKYYAECISKTGVEKRFELPAPEMNISTLNIEESYSDYHINILYSNGIATDETQTLLIHQRGFPLFVQPFRQTHRISIDKKAFSPGIIHLLLLSSQGQIISERQVFVQSEKQVTAHIQTDKETYTQREKVRLDITLQDVEGKPVQGNFSLAVTDNADILPDSSYTIYTSLLLSSDLKGYIEDPGWYFRGDNNARKEGLDLLMLTQGWRKYNVENALTANYKQPAILPETSQRITGSVKRLVGNKAIANAKIQIHIPKERVLEEIHAGEDGKFEFDFFEFPDSTIYNIQATTKKNGRNVLLSLDPETFPEADQIWPVRSHSAQCTANYIYSDLPASVEFLDKTNRRMTYENGIRNIFLEDVMVTARKKVYKTPYESIPSAITIKEEDIKQSSMIELPTFLASRLPGLIALPQGLFQIKELGGPIPKPIQIILNGFPIYDTQTAKMILETLQLRDIEQIDYNKEAAEGLAWFPMTGSAFIAITLKKEAEPYDYMPKNIQQVQLLGHQKPVAFYSPKYETPQLKNSESHDLRTTIYWNPNIQTNRRGKAFVEFYTADGDSPYSVVIEGGTQNGKLIRFEKEMIVKE</sequence>
<organism evidence="2 3">
    <name type="scientific">Parabacteroides faecis</name>
    <dbReference type="NCBI Taxonomy" id="1217282"/>
    <lineage>
        <taxon>Bacteria</taxon>
        <taxon>Pseudomonadati</taxon>
        <taxon>Bacteroidota</taxon>
        <taxon>Bacteroidia</taxon>
        <taxon>Bacteroidales</taxon>
        <taxon>Tannerellaceae</taxon>
        <taxon>Parabacteroides</taxon>
    </lineage>
</organism>
<name>A0ABR6KIM6_9BACT</name>
<evidence type="ECO:0008006" key="4">
    <source>
        <dbReference type="Google" id="ProtNLM"/>
    </source>
</evidence>
<comment type="caution">
    <text evidence="2">The sequence shown here is derived from an EMBL/GenBank/DDBJ whole genome shotgun (WGS) entry which is preliminary data.</text>
</comment>
<accession>A0ABR6KIM6</accession>
<reference evidence="2 3" key="1">
    <citation type="submission" date="2020-08" db="EMBL/GenBank/DDBJ databases">
        <title>Genomic Encyclopedia of Type Strains, Phase IV (KMG-IV): sequencing the most valuable type-strain genomes for metagenomic binning, comparative biology and taxonomic classification.</title>
        <authorList>
            <person name="Goeker M."/>
        </authorList>
    </citation>
    <scope>NUCLEOTIDE SEQUENCE [LARGE SCALE GENOMIC DNA]</scope>
    <source>
        <strain evidence="2 3">DSM 102983</strain>
    </source>
</reference>
<protein>
    <recommendedName>
        <fullName evidence="4">MG2 domain protein</fullName>
    </recommendedName>
</protein>
<dbReference type="Proteomes" id="UP000533637">
    <property type="component" value="Unassembled WGS sequence"/>
</dbReference>
<gene>
    <name evidence="2" type="ORF">GGQ57_000542</name>
</gene>
<dbReference type="Gene3D" id="2.60.40.1930">
    <property type="match status" value="1"/>
</dbReference>
<keyword evidence="1" id="KW-0732">Signal</keyword>